<dbReference type="Pfam" id="PF10048">
    <property type="entry name" value="DUF2282"/>
    <property type="match status" value="1"/>
</dbReference>
<feature type="signal peptide" evidence="1">
    <location>
        <begin position="1"/>
        <end position="19"/>
    </location>
</feature>
<dbReference type="RefSeq" id="WP_320508362.1">
    <property type="nucleotide sequence ID" value="NZ_JAXCLW010000002.1"/>
</dbReference>
<dbReference type="Proteomes" id="UP001279642">
    <property type="component" value="Unassembled WGS sequence"/>
</dbReference>
<comment type="caution">
    <text evidence="2">The sequence shown here is derived from an EMBL/GenBank/DDBJ whole genome shotgun (WGS) entry which is preliminary data.</text>
</comment>
<feature type="chain" id="PRO_5047259265" evidence="1">
    <location>
        <begin position="20"/>
        <end position="96"/>
    </location>
</feature>
<dbReference type="EMBL" id="JAXCLW010000002">
    <property type="protein sequence ID" value="MDY0883324.1"/>
    <property type="molecule type" value="Genomic_DNA"/>
</dbReference>
<organism evidence="2 3">
    <name type="scientific">Dongia soli</name>
    <dbReference type="NCBI Taxonomy" id="600628"/>
    <lineage>
        <taxon>Bacteria</taxon>
        <taxon>Pseudomonadati</taxon>
        <taxon>Pseudomonadota</taxon>
        <taxon>Alphaproteobacteria</taxon>
        <taxon>Rhodospirillales</taxon>
        <taxon>Dongiaceae</taxon>
        <taxon>Dongia</taxon>
    </lineage>
</organism>
<proteinExistence type="predicted"/>
<keyword evidence="1" id="KW-0732">Signal</keyword>
<evidence type="ECO:0000256" key="1">
    <source>
        <dbReference type="SAM" id="SignalP"/>
    </source>
</evidence>
<evidence type="ECO:0000313" key="3">
    <source>
        <dbReference type="Proteomes" id="UP001279642"/>
    </source>
</evidence>
<gene>
    <name evidence="2" type="ORF">SMD27_10750</name>
</gene>
<evidence type="ECO:0000313" key="2">
    <source>
        <dbReference type="EMBL" id="MDY0883324.1"/>
    </source>
</evidence>
<reference evidence="2 3" key="1">
    <citation type="journal article" date="2016" name="Antonie Van Leeuwenhoek">
        <title>Dongia soli sp. nov., isolated from soil from Dokdo, Korea.</title>
        <authorList>
            <person name="Kim D.U."/>
            <person name="Lee H."/>
            <person name="Kim H."/>
            <person name="Kim S.G."/>
            <person name="Ka J.O."/>
        </authorList>
    </citation>
    <scope>NUCLEOTIDE SEQUENCE [LARGE SCALE GENOMIC DNA]</scope>
    <source>
        <strain evidence="2 3">D78</strain>
    </source>
</reference>
<name>A0ABU5EB91_9PROT</name>
<protein>
    <submittedName>
        <fullName evidence="2">DUF2282 domain-containing protein</fullName>
    </submittedName>
</protein>
<dbReference type="InterPro" id="IPR018740">
    <property type="entry name" value="DUF2282_membr"/>
</dbReference>
<keyword evidence="3" id="KW-1185">Reference proteome</keyword>
<accession>A0ABU5EB91</accession>
<sequence length="96" mass="9514">MNKSAVAASILGAALSLSAAGLATSSSARADDQEKCFGVAKAGENACSGSSNAGMHSCAGHSTVDYSGKDWKLVPAGTCEKMGGKKEAFDGIGKPM</sequence>